<dbReference type="PANTHER" id="PTHR14859:SF15">
    <property type="entry name" value="ENDONUCLEASE_EXONUCLEASE_PHOSPHATASE DOMAIN-CONTAINING PROTEIN"/>
    <property type="match status" value="1"/>
</dbReference>
<keyword evidence="2" id="KW-0255">Endonuclease</keyword>
<dbReference type="InterPro" id="IPR005135">
    <property type="entry name" value="Endo/exonuclease/phosphatase"/>
</dbReference>
<name>A0A1R3X9X5_9RHOB</name>
<dbReference type="Gene3D" id="3.60.10.10">
    <property type="entry name" value="Endonuclease/exonuclease/phosphatase"/>
    <property type="match status" value="1"/>
</dbReference>
<keyword evidence="2" id="KW-0378">Hydrolase</keyword>
<dbReference type="GO" id="GO:0004519">
    <property type="term" value="F:endonuclease activity"/>
    <property type="evidence" value="ECO:0007669"/>
    <property type="project" value="UniProtKB-KW"/>
</dbReference>
<dbReference type="Pfam" id="PF03372">
    <property type="entry name" value="Exo_endo_phos"/>
    <property type="match status" value="1"/>
</dbReference>
<keyword evidence="2" id="KW-0269">Exonuclease</keyword>
<dbReference type="GO" id="GO:0004527">
    <property type="term" value="F:exonuclease activity"/>
    <property type="evidence" value="ECO:0007669"/>
    <property type="project" value="UniProtKB-KW"/>
</dbReference>
<organism evidence="2 3">
    <name type="scientific">Yoonia rosea</name>
    <dbReference type="NCBI Taxonomy" id="287098"/>
    <lineage>
        <taxon>Bacteria</taxon>
        <taxon>Pseudomonadati</taxon>
        <taxon>Pseudomonadota</taxon>
        <taxon>Alphaproteobacteria</taxon>
        <taxon>Rhodobacterales</taxon>
        <taxon>Paracoccaceae</taxon>
        <taxon>Yoonia</taxon>
    </lineage>
</organism>
<dbReference type="Proteomes" id="UP000186997">
    <property type="component" value="Unassembled WGS sequence"/>
</dbReference>
<dbReference type="PANTHER" id="PTHR14859">
    <property type="entry name" value="CALCOFLUOR WHITE HYPERSENSITIVE PROTEIN PRECURSOR"/>
    <property type="match status" value="1"/>
</dbReference>
<evidence type="ECO:0000313" key="3">
    <source>
        <dbReference type="Proteomes" id="UP000186997"/>
    </source>
</evidence>
<dbReference type="GO" id="GO:0006506">
    <property type="term" value="P:GPI anchor biosynthetic process"/>
    <property type="evidence" value="ECO:0007669"/>
    <property type="project" value="TreeGrafter"/>
</dbReference>
<proteinExistence type="predicted"/>
<dbReference type="SUPFAM" id="SSF56219">
    <property type="entry name" value="DNase I-like"/>
    <property type="match status" value="1"/>
</dbReference>
<keyword evidence="2" id="KW-0540">Nuclease</keyword>
<dbReference type="STRING" id="287098.SAMN05421665_2509"/>
<feature type="domain" description="Endonuclease/exonuclease/phosphatase" evidence="1">
    <location>
        <begin position="16"/>
        <end position="225"/>
    </location>
</feature>
<sequence>MTIMTHSRKNRTLRLVSYNIRKARGLDGRRDPGRVLDVINALDADVITLQEADRRLGDRPTAVPRNLIAQATDFDVVPLAANNVSLGWHGNAVLVRRGIAVKTASRIDLPGAEPRGAVSVTLENGFTIIGVHLGLLRQSRRSQLRAIVGGLDPSQKVAIIGDMNEWAVTRGFEALEESFVLHSPGRSFHAARPIAALDRLALSHGLTLGDAGVDQSPLARMASDHLPIWADIS</sequence>
<evidence type="ECO:0000313" key="2">
    <source>
        <dbReference type="EMBL" id="SIT87727.1"/>
    </source>
</evidence>
<gene>
    <name evidence="2" type="ORF">SAMN05421665_2509</name>
</gene>
<accession>A0A1R3X9X5</accession>
<keyword evidence="3" id="KW-1185">Reference proteome</keyword>
<evidence type="ECO:0000259" key="1">
    <source>
        <dbReference type="Pfam" id="PF03372"/>
    </source>
</evidence>
<protein>
    <submittedName>
        <fullName evidence="2">Metal-dependent hydrolase, endonuclease/exonuclease/phosphatase family</fullName>
    </submittedName>
</protein>
<dbReference type="AlphaFoldDB" id="A0A1R3X9X5"/>
<dbReference type="InterPro" id="IPR051916">
    <property type="entry name" value="GPI-anchor_lipid_remodeler"/>
</dbReference>
<dbReference type="GO" id="GO:0016020">
    <property type="term" value="C:membrane"/>
    <property type="evidence" value="ECO:0007669"/>
    <property type="project" value="GOC"/>
</dbReference>
<dbReference type="InterPro" id="IPR036691">
    <property type="entry name" value="Endo/exonu/phosph_ase_sf"/>
</dbReference>
<dbReference type="EMBL" id="FTPR01000002">
    <property type="protein sequence ID" value="SIT87727.1"/>
    <property type="molecule type" value="Genomic_DNA"/>
</dbReference>
<reference evidence="3" key="1">
    <citation type="submission" date="2017-01" db="EMBL/GenBank/DDBJ databases">
        <authorList>
            <person name="Varghese N."/>
            <person name="Submissions S."/>
        </authorList>
    </citation>
    <scope>NUCLEOTIDE SEQUENCE [LARGE SCALE GENOMIC DNA]</scope>
    <source>
        <strain evidence="3">DSM 29591</strain>
    </source>
</reference>